<feature type="region of interest" description="Jag_N domain" evidence="6">
    <location>
        <begin position="5"/>
        <end position="55"/>
    </location>
</feature>
<protein>
    <recommendedName>
        <fullName evidence="6">RNA-binding protein KhpB</fullName>
    </recommendedName>
    <alternativeName>
        <fullName evidence="6">RNA-binding protein EloR</fullName>
    </alternativeName>
</protein>
<comment type="similarity">
    <text evidence="6">Belongs to the KhpB RNA-binding protein family.</text>
</comment>
<reference evidence="9 10" key="1">
    <citation type="submission" date="2023-02" db="EMBL/GenBank/DDBJ databases">
        <title>Novel Oscillospiraceae bacterial genomes.</title>
        <authorList>
            <person name="Srinivasan S."/>
            <person name="Austin M.N."/>
            <person name="Fiedler T.L."/>
            <person name="Strenk S.M."/>
            <person name="Agnew K.J."/>
            <person name="Nagana Gowda G.A."/>
            <person name="Raftery D."/>
            <person name="Beamer M.A."/>
            <person name="Achilles S.L."/>
            <person name="Wiesenfeld H.C."/>
            <person name="Fredricks D.N."/>
            <person name="Hillier S.L."/>
        </authorList>
    </citation>
    <scope>NUCLEOTIDE SEQUENCE [LARGE SCALE GENOMIC DNA]</scope>
    <source>
        <strain evidence="9 10">CHIC02 1186E3-8</strain>
    </source>
</reference>
<feature type="domain" description="R3H" evidence="8">
    <location>
        <begin position="168"/>
        <end position="234"/>
    </location>
</feature>
<comment type="subunit">
    <text evidence="6">Forms a complex with KhpA.</text>
</comment>
<comment type="subcellular location">
    <subcellularLocation>
        <location evidence="6">Cytoplasm</location>
    </subcellularLocation>
</comment>
<dbReference type="PANTHER" id="PTHR35800:SF1">
    <property type="entry name" value="RNA-BINDING PROTEIN KHPB"/>
    <property type="match status" value="1"/>
</dbReference>
<comment type="domain">
    <text evidence="6">Has an N-terminal Jag-N domain and 2 RNA-binding domains (KH and R3H).</text>
</comment>
<dbReference type="EMBL" id="CP118868">
    <property type="protein sequence ID" value="WEG35557.1"/>
    <property type="molecule type" value="Genomic_DNA"/>
</dbReference>
<evidence type="ECO:0000256" key="3">
    <source>
        <dbReference type="ARBA" id="ARBA00022960"/>
    </source>
</evidence>
<dbReference type="InterPro" id="IPR015946">
    <property type="entry name" value="KH_dom-like_a/b"/>
</dbReference>
<dbReference type="Proteomes" id="UP001220478">
    <property type="component" value="Chromosome"/>
</dbReference>
<dbReference type="InterPro" id="IPR039247">
    <property type="entry name" value="KhpB"/>
</dbReference>
<dbReference type="Gene3D" id="3.30.1370.50">
    <property type="entry name" value="R3H-like domain"/>
    <property type="match status" value="1"/>
</dbReference>
<dbReference type="PROSITE" id="PS51061">
    <property type="entry name" value="R3H"/>
    <property type="match status" value="1"/>
</dbReference>
<dbReference type="PANTHER" id="PTHR35800">
    <property type="entry name" value="PROTEIN JAG"/>
    <property type="match status" value="1"/>
</dbReference>
<sequence>MRSIEVKGKTVEEAVSNGLQELNLTRDAVEVTVLQQPEAGSFLGIGRKSAVVRLTEKDKQQAETSENQAADREEEPEKPEATVADTQAAIAAAEKFLRDILSNMHVANVLKCQESEDTLHFNISGEDCGILIGRRGETLRSLQYLTSLVVHQAGCDKRVILDIGDYFEKRKNTLILLAKKTAKRSLLNGNAYELNPMRSLDRRVIHEALAGIKGILTYSEGEEPNRYVVIDLSEDYQPNMPLPEELADLDDNDTENTAR</sequence>
<dbReference type="InterPro" id="IPR001374">
    <property type="entry name" value="R3H_dom"/>
</dbReference>
<dbReference type="SUPFAM" id="SSF82708">
    <property type="entry name" value="R3H domain"/>
    <property type="match status" value="1"/>
</dbReference>
<dbReference type="InterPro" id="IPR032782">
    <property type="entry name" value="KhpB_N"/>
</dbReference>
<evidence type="ECO:0000256" key="1">
    <source>
        <dbReference type="ARBA" id="ARBA00022490"/>
    </source>
</evidence>
<keyword evidence="5 6" id="KW-0961">Cell wall biogenesis/degradation</keyword>
<evidence type="ECO:0000313" key="9">
    <source>
        <dbReference type="EMBL" id="WEG35557.1"/>
    </source>
</evidence>
<dbReference type="InterPro" id="IPR038247">
    <property type="entry name" value="Jag_N_dom_sf"/>
</dbReference>
<keyword evidence="4 6" id="KW-0143">Chaperone</keyword>
<dbReference type="SMART" id="SM00393">
    <property type="entry name" value="R3H"/>
    <property type="match status" value="1"/>
</dbReference>
<evidence type="ECO:0000256" key="7">
    <source>
        <dbReference type="SAM" id="MobiDB-lite"/>
    </source>
</evidence>
<name>A0ABY8C4P0_9FIRM</name>
<evidence type="ECO:0000256" key="2">
    <source>
        <dbReference type="ARBA" id="ARBA00022884"/>
    </source>
</evidence>
<accession>A0ABY8C4P0</accession>
<dbReference type="InterPro" id="IPR009019">
    <property type="entry name" value="KH_sf_prok-type"/>
</dbReference>
<dbReference type="SUPFAM" id="SSF54814">
    <property type="entry name" value="Prokaryotic type KH domain (KH-domain type II)"/>
    <property type="match status" value="1"/>
</dbReference>
<dbReference type="InterPro" id="IPR034079">
    <property type="entry name" value="R3H_KhpB"/>
</dbReference>
<dbReference type="CDD" id="cd02644">
    <property type="entry name" value="R3H_jag"/>
    <property type="match status" value="1"/>
</dbReference>
<gene>
    <name evidence="6" type="primary">khpB</name>
    <name evidence="6" type="synonym">eloR</name>
    <name evidence="9" type="ORF">PYS61_06480</name>
</gene>
<organism evidence="9 10">
    <name type="scientific">Amygdalobacter indicium</name>
    <dbReference type="NCBI Taxonomy" id="3029272"/>
    <lineage>
        <taxon>Bacteria</taxon>
        <taxon>Bacillati</taxon>
        <taxon>Bacillota</taxon>
        <taxon>Clostridia</taxon>
        <taxon>Eubacteriales</taxon>
        <taxon>Oscillospiraceae</taxon>
        <taxon>Amygdalobacter</taxon>
    </lineage>
</organism>
<keyword evidence="1 6" id="KW-0963">Cytoplasm</keyword>
<evidence type="ECO:0000256" key="4">
    <source>
        <dbReference type="ARBA" id="ARBA00023186"/>
    </source>
</evidence>
<keyword evidence="10" id="KW-1185">Reference proteome</keyword>
<evidence type="ECO:0000313" key="10">
    <source>
        <dbReference type="Proteomes" id="UP001220478"/>
    </source>
</evidence>
<keyword evidence="2 6" id="KW-0694">RNA-binding</keyword>
<dbReference type="Gene3D" id="3.30.30.80">
    <property type="entry name" value="probable RNA-binding protein from clostridium symbiosum atcc 14940"/>
    <property type="match status" value="1"/>
</dbReference>
<evidence type="ECO:0000256" key="5">
    <source>
        <dbReference type="ARBA" id="ARBA00023316"/>
    </source>
</evidence>
<dbReference type="InterPro" id="IPR038008">
    <property type="entry name" value="Jag_KH"/>
</dbReference>
<dbReference type="NCBIfam" id="NF041568">
    <property type="entry name" value="Jag_EloR"/>
    <property type="match status" value="1"/>
</dbReference>
<feature type="region of interest" description="Disordered" evidence="7">
    <location>
        <begin position="56"/>
        <end position="82"/>
    </location>
</feature>
<dbReference type="Pfam" id="PF01424">
    <property type="entry name" value="R3H"/>
    <property type="match status" value="1"/>
</dbReference>
<evidence type="ECO:0000259" key="8">
    <source>
        <dbReference type="PROSITE" id="PS51061"/>
    </source>
</evidence>
<dbReference type="Pfam" id="PF13083">
    <property type="entry name" value="KH_KhpA-B"/>
    <property type="match status" value="1"/>
</dbReference>
<proteinExistence type="inferred from homology"/>
<comment type="function">
    <text evidence="6">A probable RNA chaperone. Forms a complex with KhpA which binds to cellular RNA and controls its expression. Plays a role in peptidoglycan (PG) homeostasis and cell length regulation.</text>
</comment>
<dbReference type="Gene3D" id="3.30.300.20">
    <property type="match status" value="1"/>
</dbReference>
<dbReference type="SMART" id="SM01245">
    <property type="entry name" value="Jag_N"/>
    <property type="match status" value="1"/>
</dbReference>
<keyword evidence="3 6" id="KW-0133">Cell shape</keyword>
<dbReference type="CDD" id="cd02414">
    <property type="entry name" value="KH-II_Jag"/>
    <property type="match status" value="1"/>
</dbReference>
<dbReference type="InterPro" id="IPR036867">
    <property type="entry name" value="R3H_dom_sf"/>
</dbReference>
<dbReference type="RefSeq" id="WP_315571675.1">
    <property type="nucleotide sequence ID" value="NZ_CP118868.1"/>
</dbReference>
<evidence type="ECO:0000256" key="6">
    <source>
        <dbReference type="HAMAP-Rule" id="MF_00867"/>
    </source>
</evidence>
<dbReference type="HAMAP" id="MF_00867">
    <property type="entry name" value="KhpB"/>
    <property type="match status" value="1"/>
</dbReference>
<dbReference type="Pfam" id="PF14804">
    <property type="entry name" value="Jag_N"/>
    <property type="match status" value="1"/>
</dbReference>